<dbReference type="FunFam" id="3.30.2350.10:FF:000006">
    <property type="entry name" value="Pseudouridine synthase"/>
    <property type="match status" value="1"/>
</dbReference>
<comment type="caution">
    <text evidence="10">The sequence shown here is derived from an EMBL/GenBank/DDBJ whole genome shotgun (WGS) entry which is preliminary data.</text>
</comment>
<dbReference type="InterPro" id="IPR020103">
    <property type="entry name" value="PsdUridine_synth_cat_dom_sf"/>
</dbReference>
<evidence type="ECO:0000256" key="1">
    <source>
        <dbReference type="ARBA" id="ARBA00000073"/>
    </source>
</evidence>
<dbReference type="AlphaFoldDB" id="A0A398CPG8"/>
<dbReference type="PROSITE" id="PS50889">
    <property type="entry name" value="S4"/>
    <property type="match status" value="1"/>
</dbReference>
<evidence type="ECO:0000313" key="10">
    <source>
        <dbReference type="EMBL" id="RIE04282.1"/>
    </source>
</evidence>
<comment type="function">
    <text evidence="7">Responsible for synthesis of pseudouridine from uracil.</text>
</comment>
<dbReference type="Gene3D" id="3.30.2350.10">
    <property type="entry name" value="Pseudouridine synthase"/>
    <property type="match status" value="1"/>
</dbReference>
<dbReference type="GO" id="GO:0120159">
    <property type="term" value="F:rRNA pseudouridine synthase activity"/>
    <property type="evidence" value="ECO:0007669"/>
    <property type="project" value="UniProtKB-ARBA"/>
</dbReference>
<comment type="catalytic activity">
    <reaction evidence="1 7">
        <text>a uridine in RNA = a pseudouridine in RNA</text>
        <dbReference type="Rhea" id="RHEA:48348"/>
        <dbReference type="Rhea" id="RHEA-COMP:12068"/>
        <dbReference type="Rhea" id="RHEA-COMP:12069"/>
        <dbReference type="ChEBI" id="CHEBI:65314"/>
        <dbReference type="ChEBI" id="CHEBI:65315"/>
    </reaction>
</comment>
<dbReference type="InterPro" id="IPR002942">
    <property type="entry name" value="S4_RNA-bd"/>
</dbReference>
<dbReference type="OrthoDB" id="9773999at2"/>
<evidence type="ECO:0000256" key="5">
    <source>
        <dbReference type="PIRSR" id="PIRSR606225-1"/>
    </source>
</evidence>
<dbReference type="Proteomes" id="UP000266340">
    <property type="component" value="Unassembled WGS sequence"/>
</dbReference>
<sequence length="335" mass="36683">MTTANSLGKNNPSEDWNVSGLNDSGESIGKELEWVVSAEEAGERLDKHVTERFEDESVSRSQVQDWIRSGAVTVGGRTGKPNAKLQAGDAIVVNVPEPEPFEAMPENIPLDVVYEDGDVIVINKPRDFVVHPAAGHASGTVVNALLHHCKDLSGINGVMRPGIVHRIDKDTSGLLMAAKNDLAHASLAEQLKDHTVTRRYYGLVYGLIPHDKGTIDAPIGRDPDDRKLFTVTDKGAKRSVTHFNVLERLGDYTFVELKLETGRTHQIRVHMKYIGHSLVGDPVYGGRKGRTLGMTGQALHAGVLGFTHPRTGEYLEFTAPLPEDMAHALDILRNR</sequence>
<dbReference type="PANTHER" id="PTHR21600:SF44">
    <property type="entry name" value="RIBOSOMAL LARGE SUBUNIT PSEUDOURIDINE SYNTHASE D"/>
    <property type="match status" value="1"/>
</dbReference>
<dbReference type="SUPFAM" id="SSF55120">
    <property type="entry name" value="Pseudouridine synthase"/>
    <property type="match status" value="1"/>
</dbReference>
<reference evidence="10 11" key="1">
    <citation type="submission" date="2018-09" db="EMBL/GenBank/DDBJ databases">
        <title>Cohnella cavernae sp. nov., isolated from a karst cave.</title>
        <authorList>
            <person name="Zhu H."/>
        </authorList>
    </citation>
    <scope>NUCLEOTIDE SEQUENCE [LARGE SCALE GENOMIC DNA]</scope>
    <source>
        <strain evidence="10 11">K2E09-144</strain>
    </source>
</reference>
<accession>A0A398CPG8</accession>
<dbReference type="Pfam" id="PF00849">
    <property type="entry name" value="PseudoU_synth_2"/>
    <property type="match status" value="1"/>
</dbReference>
<feature type="region of interest" description="Disordered" evidence="8">
    <location>
        <begin position="1"/>
        <end position="25"/>
    </location>
</feature>
<name>A0A398CPG8_9BACL</name>
<keyword evidence="3 6" id="KW-0694">RNA-binding</keyword>
<evidence type="ECO:0000256" key="7">
    <source>
        <dbReference type="RuleBase" id="RU362028"/>
    </source>
</evidence>
<dbReference type="GO" id="GO:0000455">
    <property type="term" value="P:enzyme-directed rRNA pseudouridine synthesis"/>
    <property type="evidence" value="ECO:0007669"/>
    <property type="project" value="TreeGrafter"/>
</dbReference>
<keyword evidence="4 7" id="KW-0413">Isomerase</keyword>
<feature type="active site" evidence="5">
    <location>
        <position position="168"/>
    </location>
</feature>
<dbReference type="RefSeq" id="WP_119148323.1">
    <property type="nucleotide sequence ID" value="NZ_JBHSOV010000042.1"/>
</dbReference>
<evidence type="ECO:0000256" key="8">
    <source>
        <dbReference type="SAM" id="MobiDB-lite"/>
    </source>
</evidence>
<dbReference type="EC" id="5.4.99.-" evidence="7"/>
<dbReference type="InterPro" id="IPR050188">
    <property type="entry name" value="RluA_PseudoU_synthase"/>
</dbReference>
<dbReference type="Gene3D" id="3.10.290.10">
    <property type="entry name" value="RNA-binding S4 domain"/>
    <property type="match status" value="1"/>
</dbReference>
<evidence type="ECO:0000313" key="11">
    <source>
        <dbReference type="Proteomes" id="UP000266340"/>
    </source>
</evidence>
<dbReference type="SMART" id="SM00363">
    <property type="entry name" value="S4"/>
    <property type="match status" value="1"/>
</dbReference>
<dbReference type="PROSITE" id="PS01129">
    <property type="entry name" value="PSI_RLU"/>
    <property type="match status" value="1"/>
</dbReference>
<keyword evidence="11" id="KW-1185">Reference proteome</keyword>
<dbReference type="InterPro" id="IPR006145">
    <property type="entry name" value="PsdUridine_synth_RsuA/RluA"/>
</dbReference>
<dbReference type="NCBIfam" id="TIGR00005">
    <property type="entry name" value="rluA_subfam"/>
    <property type="match status" value="1"/>
</dbReference>
<gene>
    <name evidence="10" type="ORF">D3H35_06625</name>
</gene>
<comment type="similarity">
    <text evidence="2 7">Belongs to the pseudouridine synthase RluA family.</text>
</comment>
<dbReference type="CDD" id="cd02869">
    <property type="entry name" value="PseudoU_synth_RluA_like"/>
    <property type="match status" value="1"/>
</dbReference>
<dbReference type="EMBL" id="QXJM01000027">
    <property type="protein sequence ID" value="RIE04282.1"/>
    <property type="molecule type" value="Genomic_DNA"/>
</dbReference>
<dbReference type="InterPro" id="IPR006225">
    <property type="entry name" value="PsdUridine_synth_RluC/D"/>
</dbReference>
<dbReference type="GO" id="GO:0003723">
    <property type="term" value="F:RNA binding"/>
    <property type="evidence" value="ECO:0007669"/>
    <property type="project" value="UniProtKB-KW"/>
</dbReference>
<evidence type="ECO:0000256" key="4">
    <source>
        <dbReference type="ARBA" id="ARBA00023235"/>
    </source>
</evidence>
<organism evidence="10 11">
    <name type="scientific">Cohnella faecalis</name>
    <dbReference type="NCBI Taxonomy" id="2315694"/>
    <lineage>
        <taxon>Bacteria</taxon>
        <taxon>Bacillati</taxon>
        <taxon>Bacillota</taxon>
        <taxon>Bacilli</taxon>
        <taxon>Bacillales</taxon>
        <taxon>Paenibacillaceae</taxon>
        <taxon>Cohnella</taxon>
    </lineage>
</organism>
<proteinExistence type="inferred from homology"/>
<feature type="domain" description="RNA-binding S4" evidence="9">
    <location>
        <begin position="43"/>
        <end position="109"/>
    </location>
</feature>
<dbReference type="InterPro" id="IPR036986">
    <property type="entry name" value="S4_RNA-bd_sf"/>
</dbReference>
<dbReference type="Pfam" id="PF01479">
    <property type="entry name" value="S4"/>
    <property type="match status" value="1"/>
</dbReference>
<evidence type="ECO:0000256" key="6">
    <source>
        <dbReference type="PROSITE-ProRule" id="PRU00182"/>
    </source>
</evidence>
<protein>
    <recommendedName>
        <fullName evidence="7">Pseudouridine synthase</fullName>
        <ecNumber evidence="7">5.4.99.-</ecNumber>
    </recommendedName>
</protein>
<dbReference type="PANTHER" id="PTHR21600">
    <property type="entry name" value="MITOCHONDRIAL RNA PSEUDOURIDINE SYNTHASE"/>
    <property type="match status" value="1"/>
</dbReference>
<dbReference type="SUPFAM" id="SSF55174">
    <property type="entry name" value="Alpha-L RNA-binding motif"/>
    <property type="match status" value="1"/>
</dbReference>
<evidence type="ECO:0000259" key="9">
    <source>
        <dbReference type="SMART" id="SM00363"/>
    </source>
</evidence>
<evidence type="ECO:0000256" key="3">
    <source>
        <dbReference type="ARBA" id="ARBA00022884"/>
    </source>
</evidence>
<evidence type="ECO:0000256" key="2">
    <source>
        <dbReference type="ARBA" id="ARBA00010876"/>
    </source>
</evidence>
<dbReference type="CDD" id="cd00165">
    <property type="entry name" value="S4"/>
    <property type="match status" value="1"/>
</dbReference>
<dbReference type="InterPro" id="IPR006224">
    <property type="entry name" value="PsdUridine_synth_RluA-like_CS"/>
</dbReference>